<sequence length="222" mass="24365">MYPFISPTSTPCCTIAQCEHVGTLPKPDKATTVPSMVACLTAMPITTIMMPRGISVRETSRAHSSPTARLCSLPVETIASSRQRPSLGTVSFEEHCKVQLSVRALFPCATGWVLAARAPFPCPWRLCSPVESQLGRGPGRWPKGLTGLMLVRRTARLILMPDAPQHSVPQGEKVRAAEATALPRHCRILDTWPSTNKRIRFDPPWVATSFHLCRNLSKLDTA</sequence>
<reference evidence="1" key="1">
    <citation type="journal article" date="2020" name="Stud. Mycol.">
        <title>101 Dothideomycetes genomes: a test case for predicting lifestyles and emergence of pathogens.</title>
        <authorList>
            <person name="Haridas S."/>
            <person name="Albert R."/>
            <person name="Binder M."/>
            <person name="Bloem J."/>
            <person name="Labutti K."/>
            <person name="Salamov A."/>
            <person name="Andreopoulos B."/>
            <person name="Baker S."/>
            <person name="Barry K."/>
            <person name="Bills G."/>
            <person name="Bluhm B."/>
            <person name="Cannon C."/>
            <person name="Castanera R."/>
            <person name="Culley D."/>
            <person name="Daum C."/>
            <person name="Ezra D."/>
            <person name="Gonzalez J."/>
            <person name="Henrissat B."/>
            <person name="Kuo A."/>
            <person name="Liang C."/>
            <person name="Lipzen A."/>
            <person name="Lutzoni F."/>
            <person name="Magnuson J."/>
            <person name="Mondo S."/>
            <person name="Nolan M."/>
            <person name="Ohm R."/>
            <person name="Pangilinan J."/>
            <person name="Park H.-J."/>
            <person name="Ramirez L."/>
            <person name="Alfaro M."/>
            <person name="Sun H."/>
            <person name="Tritt A."/>
            <person name="Yoshinaga Y."/>
            <person name="Zwiers L.-H."/>
            <person name="Turgeon B."/>
            <person name="Goodwin S."/>
            <person name="Spatafora J."/>
            <person name="Crous P."/>
            <person name="Grigoriev I."/>
        </authorList>
    </citation>
    <scope>NUCLEOTIDE SEQUENCE</scope>
    <source>
        <strain evidence="1">ATCC 16933</strain>
    </source>
</reference>
<dbReference type="EMBL" id="MU001699">
    <property type="protein sequence ID" value="KAF2453138.1"/>
    <property type="molecule type" value="Genomic_DNA"/>
</dbReference>
<protein>
    <submittedName>
        <fullName evidence="1">Uncharacterized protein</fullName>
    </submittedName>
</protein>
<gene>
    <name evidence="1" type="ORF">BDY21DRAFT_141683</name>
</gene>
<evidence type="ECO:0000313" key="2">
    <source>
        <dbReference type="Proteomes" id="UP000799766"/>
    </source>
</evidence>
<proteinExistence type="predicted"/>
<organism evidence="1 2">
    <name type="scientific">Lineolata rhizophorae</name>
    <dbReference type="NCBI Taxonomy" id="578093"/>
    <lineage>
        <taxon>Eukaryota</taxon>
        <taxon>Fungi</taxon>
        <taxon>Dikarya</taxon>
        <taxon>Ascomycota</taxon>
        <taxon>Pezizomycotina</taxon>
        <taxon>Dothideomycetes</taxon>
        <taxon>Dothideomycetes incertae sedis</taxon>
        <taxon>Lineolatales</taxon>
        <taxon>Lineolataceae</taxon>
        <taxon>Lineolata</taxon>
    </lineage>
</organism>
<dbReference type="Proteomes" id="UP000799766">
    <property type="component" value="Unassembled WGS sequence"/>
</dbReference>
<name>A0A6A6NNA2_9PEZI</name>
<keyword evidence="2" id="KW-1185">Reference proteome</keyword>
<evidence type="ECO:0000313" key="1">
    <source>
        <dbReference type="EMBL" id="KAF2453138.1"/>
    </source>
</evidence>
<dbReference type="AlphaFoldDB" id="A0A6A6NNA2"/>
<accession>A0A6A6NNA2</accession>